<sequence>MHGNKEEELVVKKDLGHGSVTILQRGQDEGSLQPDQRKSVFERLSHGVDTKPPMDFVAVNNVQGVTGGAETSTLEKTKVKGIGIMEGSANNSSDRGKVQRRKMEANRRN</sequence>
<gene>
    <name evidence="1" type="ORF">L6452_24766</name>
</gene>
<reference evidence="1 2" key="2">
    <citation type="journal article" date="2022" name="Mol. Ecol. Resour.">
        <title>The genomes of chicory, endive, great burdock and yacon provide insights into Asteraceae paleo-polyploidization history and plant inulin production.</title>
        <authorList>
            <person name="Fan W."/>
            <person name="Wang S."/>
            <person name="Wang H."/>
            <person name="Wang A."/>
            <person name="Jiang F."/>
            <person name="Liu H."/>
            <person name="Zhao H."/>
            <person name="Xu D."/>
            <person name="Zhang Y."/>
        </authorList>
    </citation>
    <scope>NUCLEOTIDE SEQUENCE [LARGE SCALE GENOMIC DNA]</scope>
    <source>
        <strain evidence="2">cv. Niubang</strain>
    </source>
</reference>
<dbReference type="Proteomes" id="UP001055879">
    <property type="component" value="Linkage Group LG08"/>
</dbReference>
<evidence type="ECO:0000313" key="1">
    <source>
        <dbReference type="EMBL" id="KAI3706795.1"/>
    </source>
</evidence>
<accession>A0ACB9AEA9</accession>
<keyword evidence="2" id="KW-1185">Reference proteome</keyword>
<evidence type="ECO:0000313" key="2">
    <source>
        <dbReference type="Proteomes" id="UP001055879"/>
    </source>
</evidence>
<proteinExistence type="predicted"/>
<reference evidence="2" key="1">
    <citation type="journal article" date="2022" name="Mol. Ecol. Resour.">
        <title>The genomes of chicory, endive, great burdock and yacon provide insights into Asteraceae palaeo-polyploidization history and plant inulin production.</title>
        <authorList>
            <person name="Fan W."/>
            <person name="Wang S."/>
            <person name="Wang H."/>
            <person name="Wang A."/>
            <person name="Jiang F."/>
            <person name="Liu H."/>
            <person name="Zhao H."/>
            <person name="Xu D."/>
            <person name="Zhang Y."/>
        </authorList>
    </citation>
    <scope>NUCLEOTIDE SEQUENCE [LARGE SCALE GENOMIC DNA]</scope>
    <source>
        <strain evidence="2">cv. Niubang</strain>
    </source>
</reference>
<comment type="caution">
    <text evidence="1">The sequence shown here is derived from an EMBL/GenBank/DDBJ whole genome shotgun (WGS) entry which is preliminary data.</text>
</comment>
<protein>
    <submittedName>
        <fullName evidence="1">Uncharacterized protein</fullName>
    </submittedName>
</protein>
<dbReference type="EMBL" id="CM042054">
    <property type="protein sequence ID" value="KAI3706795.1"/>
    <property type="molecule type" value="Genomic_DNA"/>
</dbReference>
<organism evidence="1 2">
    <name type="scientific">Arctium lappa</name>
    <name type="common">Greater burdock</name>
    <name type="synonym">Lappa major</name>
    <dbReference type="NCBI Taxonomy" id="4217"/>
    <lineage>
        <taxon>Eukaryota</taxon>
        <taxon>Viridiplantae</taxon>
        <taxon>Streptophyta</taxon>
        <taxon>Embryophyta</taxon>
        <taxon>Tracheophyta</taxon>
        <taxon>Spermatophyta</taxon>
        <taxon>Magnoliopsida</taxon>
        <taxon>eudicotyledons</taxon>
        <taxon>Gunneridae</taxon>
        <taxon>Pentapetalae</taxon>
        <taxon>asterids</taxon>
        <taxon>campanulids</taxon>
        <taxon>Asterales</taxon>
        <taxon>Asteraceae</taxon>
        <taxon>Carduoideae</taxon>
        <taxon>Cardueae</taxon>
        <taxon>Arctiinae</taxon>
        <taxon>Arctium</taxon>
    </lineage>
</organism>
<name>A0ACB9AEA9_ARCLA</name>